<keyword evidence="5" id="KW-0547">Nucleotide-binding</keyword>
<dbReference type="InterPro" id="IPR004358">
    <property type="entry name" value="Sig_transdc_His_kin-like_C"/>
</dbReference>
<dbReference type="Proteomes" id="UP000500767">
    <property type="component" value="Chromosome"/>
</dbReference>
<dbReference type="SUPFAM" id="SSF55785">
    <property type="entry name" value="PYP-like sensor domain (PAS domain)"/>
    <property type="match status" value="1"/>
</dbReference>
<dbReference type="RefSeq" id="WP_171837278.1">
    <property type="nucleotide sequence ID" value="NZ_CP053708.1"/>
</dbReference>
<dbReference type="Pfam" id="PF02518">
    <property type="entry name" value="HATPase_c"/>
    <property type="match status" value="1"/>
</dbReference>
<evidence type="ECO:0000313" key="10">
    <source>
        <dbReference type="EMBL" id="QKE90427.1"/>
    </source>
</evidence>
<dbReference type="SMART" id="SM00387">
    <property type="entry name" value="HATPase_c"/>
    <property type="match status" value="1"/>
</dbReference>
<accession>A0A6M8HQ53</accession>
<dbReference type="InterPro" id="IPR003661">
    <property type="entry name" value="HisK_dim/P_dom"/>
</dbReference>
<keyword evidence="8" id="KW-0902">Two-component regulatory system</keyword>
<dbReference type="KEGG" id="lck:HN018_10625"/>
<dbReference type="InterPro" id="IPR036097">
    <property type="entry name" value="HisK_dim/P_sf"/>
</dbReference>
<dbReference type="GO" id="GO:0000155">
    <property type="term" value="F:phosphorelay sensor kinase activity"/>
    <property type="evidence" value="ECO:0007669"/>
    <property type="project" value="InterPro"/>
</dbReference>
<evidence type="ECO:0000313" key="11">
    <source>
        <dbReference type="Proteomes" id="UP000500767"/>
    </source>
</evidence>
<dbReference type="CDD" id="cd00130">
    <property type="entry name" value="PAS"/>
    <property type="match status" value="1"/>
</dbReference>
<evidence type="ECO:0000256" key="7">
    <source>
        <dbReference type="ARBA" id="ARBA00022840"/>
    </source>
</evidence>
<protein>
    <recommendedName>
        <fullName evidence="2">histidine kinase</fullName>
        <ecNumber evidence="2">2.7.13.3</ecNumber>
    </recommendedName>
</protein>
<feature type="domain" description="Histidine kinase" evidence="9">
    <location>
        <begin position="161"/>
        <end position="380"/>
    </location>
</feature>
<evidence type="ECO:0000256" key="3">
    <source>
        <dbReference type="ARBA" id="ARBA00022553"/>
    </source>
</evidence>
<sequence>MRTTTFKASSTVAVAHRAASRPATATLAPDAAAILDCLPVPVLMLDGSDSIRYANSAAEPFFGMSKSQLRLLGMADLLPGDHPLFQLIEQVRSTGATIVEHELTLEGPRLSRAGITVQGAPASDSPEFVLLTLHDSSAARALDRQMTFRNAARSVSGMAAILAHEVKNPLSGIRGAAQLLESTVVENDRELAVLIREEADRIRALVERMEMFSEKPIERRPVNIHRVLEHVRLLAQRGFAAHIRFIENYDPSLPPVWGNRDQLVQVLLNLVKNAAEAITADTGSGEITLCTAYRHSVRLAVPGSDQRMHLPLMVTVRDSGPGISESIRPHLFEPFLTTKVTGTGLGLALAAKIIGDHGGLIEIESRPGRTDVLLHLPVLVEDEGEQ</sequence>
<evidence type="ECO:0000256" key="6">
    <source>
        <dbReference type="ARBA" id="ARBA00022777"/>
    </source>
</evidence>
<dbReference type="InterPro" id="IPR005467">
    <property type="entry name" value="His_kinase_dom"/>
</dbReference>
<keyword evidence="4" id="KW-0808">Transferase</keyword>
<gene>
    <name evidence="10" type="ORF">HN018_10625</name>
</gene>
<dbReference type="SMART" id="SM00388">
    <property type="entry name" value="HisKA"/>
    <property type="match status" value="1"/>
</dbReference>
<dbReference type="PROSITE" id="PS50109">
    <property type="entry name" value="HIS_KIN"/>
    <property type="match status" value="1"/>
</dbReference>
<dbReference type="CDD" id="cd00082">
    <property type="entry name" value="HisKA"/>
    <property type="match status" value="1"/>
</dbReference>
<dbReference type="EMBL" id="CP053708">
    <property type="protein sequence ID" value="QKE90427.1"/>
    <property type="molecule type" value="Genomic_DNA"/>
</dbReference>
<dbReference type="Pfam" id="PF00512">
    <property type="entry name" value="HisKA"/>
    <property type="match status" value="1"/>
</dbReference>
<dbReference type="Gene3D" id="3.30.450.20">
    <property type="entry name" value="PAS domain"/>
    <property type="match status" value="1"/>
</dbReference>
<evidence type="ECO:0000256" key="2">
    <source>
        <dbReference type="ARBA" id="ARBA00012438"/>
    </source>
</evidence>
<evidence type="ECO:0000256" key="4">
    <source>
        <dbReference type="ARBA" id="ARBA00022679"/>
    </source>
</evidence>
<name>A0A6M8HQ53_9PROT</name>
<dbReference type="PANTHER" id="PTHR43065:SF10">
    <property type="entry name" value="PEROXIDE STRESS-ACTIVATED HISTIDINE KINASE MAK3"/>
    <property type="match status" value="1"/>
</dbReference>
<comment type="catalytic activity">
    <reaction evidence="1">
        <text>ATP + protein L-histidine = ADP + protein N-phospho-L-histidine.</text>
        <dbReference type="EC" id="2.7.13.3"/>
    </reaction>
</comment>
<evidence type="ECO:0000256" key="8">
    <source>
        <dbReference type="ARBA" id="ARBA00023012"/>
    </source>
</evidence>
<dbReference type="Gene3D" id="3.30.565.10">
    <property type="entry name" value="Histidine kinase-like ATPase, C-terminal domain"/>
    <property type="match status" value="1"/>
</dbReference>
<dbReference type="PANTHER" id="PTHR43065">
    <property type="entry name" value="SENSOR HISTIDINE KINASE"/>
    <property type="match status" value="1"/>
</dbReference>
<keyword evidence="6" id="KW-0418">Kinase</keyword>
<dbReference type="AlphaFoldDB" id="A0A6M8HQ53"/>
<dbReference type="SUPFAM" id="SSF47384">
    <property type="entry name" value="Homodimeric domain of signal transducing histidine kinase"/>
    <property type="match status" value="1"/>
</dbReference>
<keyword evidence="11" id="KW-1185">Reference proteome</keyword>
<dbReference type="Gene3D" id="1.10.287.130">
    <property type="match status" value="1"/>
</dbReference>
<dbReference type="EC" id="2.7.13.3" evidence="2"/>
<keyword evidence="3" id="KW-0597">Phosphoprotein</keyword>
<dbReference type="GO" id="GO:0005524">
    <property type="term" value="F:ATP binding"/>
    <property type="evidence" value="ECO:0007669"/>
    <property type="project" value="UniProtKB-KW"/>
</dbReference>
<dbReference type="SMART" id="SM00091">
    <property type="entry name" value="PAS"/>
    <property type="match status" value="1"/>
</dbReference>
<evidence type="ECO:0000256" key="5">
    <source>
        <dbReference type="ARBA" id="ARBA00022741"/>
    </source>
</evidence>
<keyword evidence="7" id="KW-0067">ATP-binding</keyword>
<evidence type="ECO:0000256" key="1">
    <source>
        <dbReference type="ARBA" id="ARBA00000085"/>
    </source>
</evidence>
<dbReference type="SUPFAM" id="SSF55874">
    <property type="entry name" value="ATPase domain of HSP90 chaperone/DNA topoisomerase II/histidine kinase"/>
    <property type="match status" value="1"/>
</dbReference>
<proteinExistence type="predicted"/>
<dbReference type="InterPro" id="IPR003594">
    <property type="entry name" value="HATPase_dom"/>
</dbReference>
<reference evidence="10 11" key="1">
    <citation type="journal article" date="2014" name="World J. Microbiol. Biotechnol.">
        <title>Biodiversity and physiological characteristics of Antarctic and Arctic lichens-associated bacteria.</title>
        <authorList>
            <person name="Lee Y.M."/>
            <person name="Kim E.H."/>
            <person name="Lee H.K."/>
            <person name="Hong S.G."/>
        </authorList>
    </citation>
    <scope>NUCLEOTIDE SEQUENCE [LARGE SCALE GENOMIC DNA]</scope>
    <source>
        <strain evidence="10 11">PAMC 26569</strain>
    </source>
</reference>
<dbReference type="InterPro" id="IPR036890">
    <property type="entry name" value="HATPase_C_sf"/>
</dbReference>
<evidence type="ECO:0000259" key="9">
    <source>
        <dbReference type="PROSITE" id="PS50109"/>
    </source>
</evidence>
<dbReference type="InterPro" id="IPR013767">
    <property type="entry name" value="PAS_fold"/>
</dbReference>
<organism evidence="10 11">
    <name type="scientific">Lichenicola cladoniae</name>
    <dbReference type="NCBI Taxonomy" id="1484109"/>
    <lineage>
        <taxon>Bacteria</taxon>
        <taxon>Pseudomonadati</taxon>
        <taxon>Pseudomonadota</taxon>
        <taxon>Alphaproteobacteria</taxon>
        <taxon>Acetobacterales</taxon>
        <taxon>Acetobacteraceae</taxon>
        <taxon>Lichenicola</taxon>
    </lineage>
</organism>
<dbReference type="InterPro" id="IPR000014">
    <property type="entry name" value="PAS"/>
</dbReference>
<dbReference type="InterPro" id="IPR035965">
    <property type="entry name" value="PAS-like_dom_sf"/>
</dbReference>
<dbReference type="GO" id="GO:0006355">
    <property type="term" value="P:regulation of DNA-templated transcription"/>
    <property type="evidence" value="ECO:0007669"/>
    <property type="project" value="InterPro"/>
</dbReference>
<dbReference type="PRINTS" id="PR00344">
    <property type="entry name" value="BCTRLSENSOR"/>
</dbReference>
<dbReference type="Pfam" id="PF00989">
    <property type="entry name" value="PAS"/>
    <property type="match status" value="1"/>
</dbReference>